<keyword evidence="3 9" id="KW-0597">Phosphoprotein</keyword>
<evidence type="ECO:0000259" key="13">
    <source>
        <dbReference type="PROSITE" id="PS50112"/>
    </source>
</evidence>
<feature type="domain" description="Response regulatory" evidence="12">
    <location>
        <begin position="524"/>
        <end position="640"/>
    </location>
</feature>
<dbReference type="InterPro" id="IPR013655">
    <property type="entry name" value="PAS_fold_3"/>
</dbReference>
<dbReference type="PROSITE" id="PS50109">
    <property type="entry name" value="HIS_KIN"/>
    <property type="match status" value="1"/>
</dbReference>
<dbReference type="EC" id="2.7.13.3" evidence="2"/>
<dbReference type="Gene3D" id="3.30.565.10">
    <property type="entry name" value="Histidine kinase-like ATPase, C-terminal domain"/>
    <property type="match status" value="1"/>
</dbReference>
<keyword evidence="8" id="KW-0902">Two-component regulatory system</keyword>
<dbReference type="SUPFAM" id="SSF52172">
    <property type="entry name" value="CheY-like"/>
    <property type="match status" value="2"/>
</dbReference>
<dbReference type="SUPFAM" id="SSF55785">
    <property type="entry name" value="PYP-like sensor domain (PAS domain)"/>
    <property type="match status" value="1"/>
</dbReference>
<dbReference type="STRING" id="251229.Chro_2414"/>
<evidence type="ECO:0000259" key="11">
    <source>
        <dbReference type="PROSITE" id="PS50109"/>
    </source>
</evidence>
<dbReference type="Proteomes" id="UP000010384">
    <property type="component" value="Chromosome"/>
</dbReference>
<keyword evidence="16" id="KW-1185">Reference proteome</keyword>
<dbReference type="SMART" id="SM00091">
    <property type="entry name" value="PAS"/>
    <property type="match status" value="1"/>
</dbReference>
<dbReference type="PROSITE" id="PS50112">
    <property type="entry name" value="PAS"/>
    <property type="match status" value="1"/>
</dbReference>
<evidence type="ECO:0000256" key="5">
    <source>
        <dbReference type="ARBA" id="ARBA00022741"/>
    </source>
</evidence>
<dbReference type="PANTHER" id="PTHR43065">
    <property type="entry name" value="SENSOR HISTIDINE KINASE"/>
    <property type="match status" value="1"/>
</dbReference>
<dbReference type="RefSeq" id="WP_015154450.1">
    <property type="nucleotide sequence ID" value="NC_019695.1"/>
</dbReference>
<dbReference type="Gene3D" id="3.30.450.20">
    <property type="entry name" value="PAS domain"/>
    <property type="match status" value="1"/>
</dbReference>
<evidence type="ECO:0000256" key="9">
    <source>
        <dbReference type="PROSITE-ProRule" id="PRU00169"/>
    </source>
</evidence>
<dbReference type="InterPro" id="IPR000014">
    <property type="entry name" value="PAS"/>
</dbReference>
<dbReference type="InterPro" id="IPR011006">
    <property type="entry name" value="CheY-like_superfamily"/>
</dbReference>
<organism evidence="15 16">
    <name type="scientific">Chroococcidiopsis thermalis (strain PCC 7203)</name>
    <dbReference type="NCBI Taxonomy" id="251229"/>
    <lineage>
        <taxon>Bacteria</taxon>
        <taxon>Bacillati</taxon>
        <taxon>Cyanobacteriota</taxon>
        <taxon>Cyanophyceae</taxon>
        <taxon>Chroococcidiopsidales</taxon>
        <taxon>Chroococcidiopsidaceae</taxon>
        <taxon>Chroococcidiopsis</taxon>
    </lineage>
</organism>
<evidence type="ECO:0000259" key="12">
    <source>
        <dbReference type="PROSITE" id="PS50110"/>
    </source>
</evidence>
<dbReference type="PROSITE" id="PS50110">
    <property type="entry name" value="RESPONSE_REGULATORY"/>
    <property type="match status" value="2"/>
</dbReference>
<dbReference type="Gene3D" id="3.40.50.2300">
    <property type="match status" value="2"/>
</dbReference>
<keyword evidence="4" id="KW-0808">Transferase</keyword>
<dbReference type="Pfam" id="PF08447">
    <property type="entry name" value="PAS_3"/>
    <property type="match status" value="1"/>
</dbReference>
<dbReference type="InterPro" id="IPR004358">
    <property type="entry name" value="Sig_transdc_His_kin-like_C"/>
</dbReference>
<dbReference type="InParanoid" id="K9TYK1"/>
<dbReference type="eggNOG" id="COG2202">
    <property type="taxonomic scope" value="Bacteria"/>
</dbReference>
<dbReference type="InterPro" id="IPR036097">
    <property type="entry name" value="HisK_dim/P_sf"/>
</dbReference>
<dbReference type="eggNOG" id="COG2204">
    <property type="taxonomic scope" value="Bacteria"/>
</dbReference>
<dbReference type="InterPro" id="IPR000700">
    <property type="entry name" value="PAS-assoc_C"/>
</dbReference>
<dbReference type="SUPFAM" id="SSF47384">
    <property type="entry name" value="Homodimeric domain of signal transducing histidine kinase"/>
    <property type="match status" value="1"/>
</dbReference>
<keyword evidence="6 15" id="KW-0418">Kinase</keyword>
<dbReference type="InterPro" id="IPR036890">
    <property type="entry name" value="HATPase_C_sf"/>
</dbReference>
<dbReference type="eggNOG" id="COG4191">
    <property type="taxonomic scope" value="Bacteria"/>
</dbReference>
<keyword evidence="10" id="KW-0175">Coiled coil</keyword>
<reference evidence="15 16" key="1">
    <citation type="submission" date="2012-06" db="EMBL/GenBank/DDBJ databases">
        <title>Finished chromosome of genome of Chroococcidiopsis thermalis PCC 7203.</title>
        <authorList>
            <consortium name="US DOE Joint Genome Institute"/>
            <person name="Gugger M."/>
            <person name="Coursin T."/>
            <person name="Rippka R."/>
            <person name="Tandeau De Marsac N."/>
            <person name="Huntemann M."/>
            <person name="Wei C.-L."/>
            <person name="Han J."/>
            <person name="Detter J.C."/>
            <person name="Han C."/>
            <person name="Tapia R."/>
            <person name="Davenport K."/>
            <person name="Daligault H."/>
            <person name="Erkkila T."/>
            <person name="Gu W."/>
            <person name="Munk A.C.C."/>
            <person name="Teshima H."/>
            <person name="Xu Y."/>
            <person name="Chain P."/>
            <person name="Chen A."/>
            <person name="Krypides N."/>
            <person name="Mavromatis K."/>
            <person name="Markowitz V."/>
            <person name="Szeto E."/>
            <person name="Ivanova N."/>
            <person name="Mikhailova N."/>
            <person name="Ovchinnikova G."/>
            <person name="Pagani I."/>
            <person name="Pati A."/>
            <person name="Goodwin L."/>
            <person name="Peters L."/>
            <person name="Pitluck S."/>
            <person name="Woyke T."/>
            <person name="Kerfeld C."/>
        </authorList>
    </citation>
    <scope>NUCLEOTIDE SEQUENCE [LARGE SCALE GENOMIC DNA]</scope>
    <source>
        <strain evidence="15 16">PCC 7203</strain>
    </source>
</reference>
<dbReference type="SMART" id="SM00448">
    <property type="entry name" value="REC"/>
    <property type="match status" value="2"/>
</dbReference>
<dbReference type="FunCoup" id="K9TYK1">
    <property type="interactions" value="208"/>
</dbReference>
<dbReference type="KEGG" id="cthe:Chro_2414"/>
<dbReference type="PRINTS" id="PR00344">
    <property type="entry name" value="BCTRLSENSOR"/>
</dbReference>
<dbReference type="InterPro" id="IPR003594">
    <property type="entry name" value="HATPase_dom"/>
</dbReference>
<feature type="domain" description="Response regulatory" evidence="12">
    <location>
        <begin position="6"/>
        <end position="122"/>
    </location>
</feature>
<dbReference type="Pfam" id="PF00512">
    <property type="entry name" value="HisKA"/>
    <property type="match status" value="1"/>
</dbReference>
<dbReference type="PROSITE" id="PS50113">
    <property type="entry name" value="PAC"/>
    <property type="match status" value="1"/>
</dbReference>
<evidence type="ECO:0000313" key="15">
    <source>
        <dbReference type="EMBL" id="AFY87902.1"/>
    </source>
</evidence>
<dbReference type="NCBIfam" id="TIGR00229">
    <property type="entry name" value="sensory_box"/>
    <property type="match status" value="1"/>
</dbReference>
<evidence type="ECO:0000256" key="10">
    <source>
        <dbReference type="SAM" id="Coils"/>
    </source>
</evidence>
<feature type="modified residue" description="4-aspartylphosphate" evidence="9">
    <location>
        <position position="57"/>
    </location>
</feature>
<comment type="catalytic activity">
    <reaction evidence="1">
        <text>ATP + protein L-histidine = ADP + protein N-phospho-L-histidine.</text>
        <dbReference type="EC" id="2.7.13.3"/>
    </reaction>
</comment>
<dbReference type="AlphaFoldDB" id="K9TYK1"/>
<feature type="domain" description="PAS" evidence="13">
    <location>
        <begin position="140"/>
        <end position="215"/>
    </location>
</feature>
<dbReference type="InterPro" id="IPR001610">
    <property type="entry name" value="PAC"/>
</dbReference>
<accession>K9TYK1</accession>
<gene>
    <name evidence="15" type="ORF">Chro_2414</name>
</gene>
<feature type="domain" description="PAC" evidence="14">
    <location>
        <begin position="216"/>
        <end position="268"/>
    </location>
</feature>
<protein>
    <recommendedName>
        <fullName evidence="2">histidine kinase</fullName>
        <ecNumber evidence="2">2.7.13.3</ecNumber>
    </recommendedName>
</protein>
<proteinExistence type="predicted"/>
<evidence type="ECO:0000256" key="4">
    <source>
        <dbReference type="ARBA" id="ARBA00022679"/>
    </source>
</evidence>
<evidence type="ECO:0000256" key="7">
    <source>
        <dbReference type="ARBA" id="ARBA00022840"/>
    </source>
</evidence>
<dbReference type="SMART" id="SM00086">
    <property type="entry name" value="PAC"/>
    <property type="match status" value="1"/>
</dbReference>
<dbReference type="Pfam" id="PF02518">
    <property type="entry name" value="HATPase_c"/>
    <property type="match status" value="1"/>
</dbReference>
<evidence type="ECO:0000256" key="8">
    <source>
        <dbReference type="ARBA" id="ARBA00023012"/>
    </source>
</evidence>
<feature type="coiled-coil region" evidence="10">
    <location>
        <begin position="107"/>
        <end position="150"/>
    </location>
</feature>
<evidence type="ECO:0000313" key="16">
    <source>
        <dbReference type="Proteomes" id="UP000010384"/>
    </source>
</evidence>
<dbReference type="GO" id="GO:0000155">
    <property type="term" value="F:phosphorelay sensor kinase activity"/>
    <property type="evidence" value="ECO:0007669"/>
    <property type="project" value="InterPro"/>
</dbReference>
<dbReference type="PANTHER" id="PTHR43065:SF46">
    <property type="entry name" value="C4-DICARBOXYLATE TRANSPORT SENSOR PROTEIN DCTB"/>
    <property type="match status" value="1"/>
</dbReference>
<dbReference type="CDD" id="cd00082">
    <property type="entry name" value="HisKA"/>
    <property type="match status" value="1"/>
</dbReference>
<keyword evidence="5" id="KW-0547">Nucleotide-binding</keyword>
<dbReference type="GO" id="GO:0005524">
    <property type="term" value="F:ATP binding"/>
    <property type="evidence" value="ECO:0007669"/>
    <property type="project" value="UniProtKB-KW"/>
</dbReference>
<sequence length="644" mass="72063">MNLHLRILVVEDSEDDMLLMLRELRRSGYSVDYERVETAAQMQAALDRQSWDIVIADYTLPAFSAPDALKLLQSQQRNLPFIIVSGTIGEETAVAAMKAGAHDYITKGNLARLMPAVERELREAKERQKRHNAEQALRESEERFRQLAENIAESVFWMSDPKARQQLYVSPAYERIWGRSCESLYANFMEWLEAIHPEDRQRIQTNFFEQALAGHYDEEYRIIRPDGSIRWIRDRGFPIQNDSGASYRVVGIAEDITTRKLTEAALRHAQRLESLGTLASGIAHDFNNILTPILATAQLLSLKLPLDEQDRHLLQLIEDSAKRGADLVKQILVFARGVEGKRVPLQLRHILSEVMHVARQTFPKTIEIYTDFPTANLWTVAADATQLHQVFMNLCVNARDAMPNGGTLGLAAENKLVDEACTRMNPEASPGSYVAIAISDTGTGIPSELLERIFDPFFTTKEVGKGTGLGLSTALGIVKNHGGFVKVYSEVGRGSQFKVYLPAIEDAETQPAAELALLTGNNELILIVEDELSIQQVTQTSLEEYNYRTLIAKDGIEAIALYAARKYEIDLVLMDVMMPLMDGLTATRTLQKLNPKIKAIVTSGLASNSLMAEITEIGVKAFLPKPYTTKELLDAIHKVLQLDR</sequence>
<dbReference type="InterPro" id="IPR003661">
    <property type="entry name" value="HisK_dim/P_dom"/>
</dbReference>
<evidence type="ECO:0000259" key="14">
    <source>
        <dbReference type="PROSITE" id="PS50113"/>
    </source>
</evidence>
<dbReference type="PATRIC" id="fig|251229.3.peg.2836"/>
<dbReference type="CDD" id="cd00156">
    <property type="entry name" value="REC"/>
    <property type="match status" value="2"/>
</dbReference>
<dbReference type="SMART" id="SM00387">
    <property type="entry name" value="HATPase_c"/>
    <property type="match status" value="1"/>
</dbReference>
<dbReference type="SUPFAM" id="SSF55874">
    <property type="entry name" value="ATPase domain of HSP90 chaperone/DNA topoisomerase II/histidine kinase"/>
    <property type="match status" value="1"/>
</dbReference>
<keyword evidence="7" id="KW-0067">ATP-binding</keyword>
<dbReference type="CDD" id="cd00130">
    <property type="entry name" value="PAS"/>
    <property type="match status" value="1"/>
</dbReference>
<evidence type="ECO:0000256" key="2">
    <source>
        <dbReference type="ARBA" id="ARBA00012438"/>
    </source>
</evidence>
<dbReference type="SMART" id="SM00388">
    <property type="entry name" value="HisKA"/>
    <property type="match status" value="1"/>
</dbReference>
<feature type="modified residue" description="4-aspartylphosphate" evidence="9">
    <location>
        <position position="575"/>
    </location>
</feature>
<feature type="domain" description="Histidine kinase" evidence="11">
    <location>
        <begin position="281"/>
        <end position="505"/>
    </location>
</feature>
<dbReference type="EMBL" id="CP003597">
    <property type="protein sequence ID" value="AFY87902.1"/>
    <property type="molecule type" value="Genomic_DNA"/>
</dbReference>
<name>K9TYK1_CHRTP</name>
<dbReference type="Pfam" id="PF00072">
    <property type="entry name" value="Response_reg"/>
    <property type="match status" value="2"/>
</dbReference>
<dbReference type="InterPro" id="IPR005467">
    <property type="entry name" value="His_kinase_dom"/>
</dbReference>
<dbReference type="HOGENOM" id="CLU_000445_114_51_3"/>
<evidence type="ECO:0000256" key="6">
    <source>
        <dbReference type="ARBA" id="ARBA00022777"/>
    </source>
</evidence>
<dbReference type="InterPro" id="IPR001789">
    <property type="entry name" value="Sig_transdc_resp-reg_receiver"/>
</dbReference>
<evidence type="ECO:0000256" key="3">
    <source>
        <dbReference type="ARBA" id="ARBA00022553"/>
    </source>
</evidence>
<dbReference type="eggNOG" id="COG0745">
    <property type="taxonomic scope" value="Bacteria"/>
</dbReference>
<evidence type="ECO:0000256" key="1">
    <source>
        <dbReference type="ARBA" id="ARBA00000085"/>
    </source>
</evidence>
<dbReference type="Gene3D" id="1.10.287.130">
    <property type="match status" value="1"/>
</dbReference>
<dbReference type="InterPro" id="IPR035965">
    <property type="entry name" value="PAS-like_dom_sf"/>
</dbReference>
<dbReference type="OrthoDB" id="9788063at2"/>